<sequence>MLSFKKILEPEYFQNFHCTAGDCEDSCCIGWDVVIDQATYDTYQKCQDAHLKSLLCEHILMNDKSVGDSEYVPYATVKMNHYICPFLTDERLCTIQKTWNEDALSITCDTYPRAFNNVDGVLEQSLYVSCPEAARLILLNTKPMQFNNCESGAEIRNSQIPIVNTKYDAHNKPHRYFGEIRAFIVSLLQDRAYPLWQRLLILSFFCNRLEQVTPKYYDEDIPYLISSFTEKIRAGEYREPMNNAGIDLEMQLQAMKFMIDYRLKGEFISDQFLTCINEFMQGLCFSEGASLDIAVRKGLSH</sequence>
<dbReference type="NCBIfam" id="NF038110">
    <property type="entry name" value="Lys_methyl_FliB"/>
    <property type="match status" value="1"/>
</dbReference>
<dbReference type="STRING" id="1123291.SAMN04490355_10521"/>
<dbReference type="GO" id="GO:0008168">
    <property type="term" value="F:methyltransferase activity"/>
    <property type="evidence" value="ECO:0007669"/>
    <property type="project" value="UniProtKB-KW"/>
</dbReference>
<evidence type="ECO:0000313" key="2">
    <source>
        <dbReference type="Proteomes" id="UP000199520"/>
    </source>
</evidence>
<organism evidence="1 2">
    <name type="scientific">Pelosinus propionicus DSM 13327</name>
    <dbReference type="NCBI Taxonomy" id="1123291"/>
    <lineage>
        <taxon>Bacteria</taxon>
        <taxon>Bacillati</taxon>
        <taxon>Bacillota</taxon>
        <taxon>Negativicutes</taxon>
        <taxon>Selenomonadales</taxon>
        <taxon>Sporomusaceae</taxon>
        <taxon>Pelosinus</taxon>
    </lineage>
</organism>
<dbReference type="EMBL" id="FOTS01000052">
    <property type="protein sequence ID" value="SFM18669.1"/>
    <property type="molecule type" value="Genomic_DNA"/>
</dbReference>
<gene>
    <name evidence="1" type="ORF">SAMN04490355_10521</name>
</gene>
<dbReference type="GO" id="GO:0032259">
    <property type="term" value="P:methylation"/>
    <property type="evidence" value="ECO:0007669"/>
    <property type="project" value="UniProtKB-KW"/>
</dbReference>
<evidence type="ECO:0000313" key="1">
    <source>
        <dbReference type="EMBL" id="SFM18669.1"/>
    </source>
</evidence>
<accession>A0A1I4NT87</accession>
<keyword evidence="2" id="KW-1185">Reference proteome</keyword>
<protein>
    <submittedName>
        <fullName evidence="1">Lysine-N-methylase</fullName>
    </submittedName>
</protein>
<keyword evidence="1" id="KW-0489">Methyltransferase</keyword>
<proteinExistence type="predicted"/>
<dbReference type="RefSeq" id="WP_090942347.1">
    <property type="nucleotide sequence ID" value="NZ_FOTS01000052.1"/>
</dbReference>
<reference evidence="2" key="1">
    <citation type="submission" date="2016-10" db="EMBL/GenBank/DDBJ databases">
        <authorList>
            <person name="Varghese N."/>
            <person name="Submissions S."/>
        </authorList>
    </citation>
    <scope>NUCLEOTIDE SEQUENCE [LARGE SCALE GENOMIC DNA]</scope>
    <source>
        <strain evidence="2">DSM 13327</strain>
    </source>
</reference>
<dbReference type="Proteomes" id="UP000199520">
    <property type="component" value="Unassembled WGS sequence"/>
</dbReference>
<dbReference type="OrthoDB" id="86584at2"/>
<keyword evidence="1" id="KW-0808">Transferase</keyword>
<name>A0A1I4NT87_9FIRM</name>
<dbReference type="AlphaFoldDB" id="A0A1I4NT87"/>